<reference evidence="8" key="1">
    <citation type="submission" date="2021-01" db="EMBL/GenBank/DDBJ databases">
        <title>Microvirga sp.</title>
        <authorList>
            <person name="Kim M.K."/>
        </authorList>
    </citation>
    <scope>NUCLEOTIDE SEQUENCE</scope>
    <source>
        <strain evidence="8">5420S-16</strain>
    </source>
</reference>
<organism evidence="8 9">
    <name type="scientific">Microvirga aerilata</name>
    <dbReference type="NCBI Taxonomy" id="670292"/>
    <lineage>
        <taxon>Bacteria</taxon>
        <taxon>Pseudomonadati</taxon>
        <taxon>Pseudomonadota</taxon>
        <taxon>Alphaproteobacteria</taxon>
        <taxon>Hyphomicrobiales</taxon>
        <taxon>Methylobacteriaceae</taxon>
        <taxon>Microvirga</taxon>
    </lineage>
</organism>
<keyword evidence="5 6" id="KW-0472">Membrane</keyword>
<keyword evidence="2" id="KW-1003">Cell membrane</keyword>
<evidence type="ECO:0000256" key="4">
    <source>
        <dbReference type="ARBA" id="ARBA00022989"/>
    </source>
</evidence>
<gene>
    <name evidence="8" type="ORF">JKG68_26425</name>
</gene>
<feature type="domain" description="Major facilitator superfamily (MFS) profile" evidence="7">
    <location>
        <begin position="1"/>
        <end position="235"/>
    </location>
</feature>
<dbReference type="EMBL" id="JAEQMY010000084">
    <property type="protein sequence ID" value="MBL0407457.1"/>
    <property type="molecule type" value="Genomic_DNA"/>
</dbReference>
<keyword evidence="4 6" id="KW-1133">Transmembrane helix</keyword>
<feature type="transmembrane region" description="Helical" evidence="6">
    <location>
        <begin position="6"/>
        <end position="25"/>
    </location>
</feature>
<evidence type="ECO:0000256" key="6">
    <source>
        <dbReference type="SAM" id="Phobius"/>
    </source>
</evidence>
<evidence type="ECO:0000256" key="2">
    <source>
        <dbReference type="ARBA" id="ARBA00022475"/>
    </source>
</evidence>
<dbReference type="PANTHER" id="PTHR43124:SF3">
    <property type="entry name" value="CHLORAMPHENICOL EFFLUX PUMP RV0191"/>
    <property type="match status" value="1"/>
</dbReference>
<feature type="transmembrane region" description="Helical" evidence="6">
    <location>
        <begin position="119"/>
        <end position="135"/>
    </location>
</feature>
<evidence type="ECO:0000256" key="3">
    <source>
        <dbReference type="ARBA" id="ARBA00022692"/>
    </source>
</evidence>
<dbReference type="InterPro" id="IPR050189">
    <property type="entry name" value="MFS_Efflux_Transporters"/>
</dbReference>
<dbReference type="PANTHER" id="PTHR43124">
    <property type="entry name" value="PURINE EFFLUX PUMP PBUE"/>
    <property type="match status" value="1"/>
</dbReference>
<evidence type="ECO:0000313" key="8">
    <source>
        <dbReference type="EMBL" id="MBL0407457.1"/>
    </source>
</evidence>
<protein>
    <submittedName>
        <fullName evidence="8">MFS transporter</fullName>
    </submittedName>
</protein>
<sequence>MGWRGVFGCAAVLTAIAAGAAMLMLPKPNGQRAAPPSMAQAVDRYRMVLRNPRSFVCFSIVFLEGLAIYGIMPYIVELLRSRGVGGLREAGFVIGGLGIGGLLYAFVVPLILRFAKRPAMMVAGGTIAAVALATVGLDASWATQMGSMVMLGFGFFLLHNSVQTEVTELAPSARASAFSLHAFSFFMGQAIGPIAYGAGLPMFGATASCAGGAVILAVTGVAASKLLGSPLHRSA</sequence>
<accession>A0A936ZHU3</accession>
<dbReference type="Pfam" id="PF07690">
    <property type="entry name" value="MFS_1"/>
    <property type="match status" value="1"/>
</dbReference>
<dbReference type="InterPro" id="IPR020846">
    <property type="entry name" value="MFS_dom"/>
</dbReference>
<evidence type="ECO:0000259" key="7">
    <source>
        <dbReference type="PROSITE" id="PS50850"/>
    </source>
</evidence>
<dbReference type="GO" id="GO:0005886">
    <property type="term" value="C:plasma membrane"/>
    <property type="evidence" value="ECO:0007669"/>
    <property type="project" value="UniProtKB-SubCell"/>
</dbReference>
<feature type="transmembrane region" description="Helical" evidence="6">
    <location>
        <begin position="202"/>
        <end position="223"/>
    </location>
</feature>
<evidence type="ECO:0000256" key="1">
    <source>
        <dbReference type="ARBA" id="ARBA00004651"/>
    </source>
</evidence>
<dbReference type="Gene3D" id="1.20.1250.20">
    <property type="entry name" value="MFS general substrate transporter like domains"/>
    <property type="match status" value="1"/>
</dbReference>
<feature type="transmembrane region" description="Helical" evidence="6">
    <location>
        <begin position="141"/>
        <end position="158"/>
    </location>
</feature>
<dbReference type="InterPro" id="IPR036259">
    <property type="entry name" value="MFS_trans_sf"/>
</dbReference>
<dbReference type="GO" id="GO:0022857">
    <property type="term" value="F:transmembrane transporter activity"/>
    <property type="evidence" value="ECO:0007669"/>
    <property type="project" value="InterPro"/>
</dbReference>
<feature type="transmembrane region" description="Helical" evidence="6">
    <location>
        <begin position="92"/>
        <end position="112"/>
    </location>
</feature>
<feature type="transmembrane region" description="Helical" evidence="6">
    <location>
        <begin position="178"/>
        <end position="196"/>
    </location>
</feature>
<dbReference type="InterPro" id="IPR011701">
    <property type="entry name" value="MFS"/>
</dbReference>
<evidence type="ECO:0000256" key="5">
    <source>
        <dbReference type="ARBA" id="ARBA00023136"/>
    </source>
</evidence>
<dbReference type="AlphaFoldDB" id="A0A936ZHU3"/>
<dbReference type="Proteomes" id="UP000605848">
    <property type="component" value="Unassembled WGS sequence"/>
</dbReference>
<feature type="transmembrane region" description="Helical" evidence="6">
    <location>
        <begin position="54"/>
        <end position="72"/>
    </location>
</feature>
<comment type="subcellular location">
    <subcellularLocation>
        <location evidence="1">Cell membrane</location>
        <topology evidence="1">Multi-pass membrane protein</topology>
    </subcellularLocation>
</comment>
<keyword evidence="3 6" id="KW-0812">Transmembrane</keyword>
<dbReference type="RefSeq" id="WP_202064732.1">
    <property type="nucleotide sequence ID" value="NZ_JAEQMY010000084.1"/>
</dbReference>
<dbReference type="SUPFAM" id="SSF103473">
    <property type="entry name" value="MFS general substrate transporter"/>
    <property type="match status" value="1"/>
</dbReference>
<evidence type="ECO:0000313" key="9">
    <source>
        <dbReference type="Proteomes" id="UP000605848"/>
    </source>
</evidence>
<dbReference type="PROSITE" id="PS50850">
    <property type="entry name" value="MFS"/>
    <property type="match status" value="1"/>
</dbReference>
<keyword evidence="9" id="KW-1185">Reference proteome</keyword>
<comment type="caution">
    <text evidence="8">The sequence shown here is derived from an EMBL/GenBank/DDBJ whole genome shotgun (WGS) entry which is preliminary data.</text>
</comment>
<name>A0A936ZHU3_9HYPH</name>
<proteinExistence type="predicted"/>